<name>A0AAN9UJP1_9PEZI</name>
<accession>A0AAN9UJP1</accession>
<feature type="compositionally biased region" description="Basic residues" evidence="2">
    <location>
        <begin position="2074"/>
        <end position="2088"/>
    </location>
</feature>
<dbReference type="PANTHER" id="PTHR10039:SF9">
    <property type="entry name" value="NACHT DOMAIN PROTEIN (AFU_ORTHOLOGUE AFUA_2G01760)"/>
    <property type="match status" value="1"/>
</dbReference>
<evidence type="ECO:0000259" key="3">
    <source>
        <dbReference type="Pfam" id="PF24883"/>
    </source>
</evidence>
<keyword evidence="5" id="KW-1185">Reference proteome</keyword>
<evidence type="ECO:0000256" key="2">
    <source>
        <dbReference type="SAM" id="MobiDB-lite"/>
    </source>
</evidence>
<feature type="region of interest" description="Disordered" evidence="2">
    <location>
        <begin position="2026"/>
        <end position="2092"/>
    </location>
</feature>
<reference evidence="4 5" key="1">
    <citation type="submission" date="2024-02" db="EMBL/GenBank/DDBJ databases">
        <title>De novo assembly and annotation of 12 fungi associated with fruit tree decline syndrome in Ontario, Canada.</title>
        <authorList>
            <person name="Sulman M."/>
            <person name="Ellouze W."/>
            <person name="Ilyukhin E."/>
        </authorList>
    </citation>
    <scope>NUCLEOTIDE SEQUENCE [LARGE SCALE GENOMIC DNA]</scope>
    <source>
        <strain evidence="4 5">M11/M66-122</strain>
    </source>
</reference>
<protein>
    <recommendedName>
        <fullName evidence="3">Nephrocystin 3-like N-terminal domain-containing protein</fullName>
    </recommendedName>
</protein>
<evidence type="ECO:0000313" key="5">
    <source>
        <dbReference type="Proteomes" id="UP001320420"/>
    </source>
</evidence>
<comment type="caution">
    <text evidence="4">The sequence shown here is derived from an EMBL/GenBank/DDBJ whole genome shotgun (WGS) entry which is preliminary data.</text>
</comment>
<dbReference type="Pfam" id="PF24883">
    <property type="entry name" value="NPHP3_N"/>
    <property type="match status" value="1"/>
</dbReference>
<dbReference type="Gene3D" id="1.25.40.10">
    <property type="entry name" value="Tetratricopeptide repeat domain"/>
    <property type="match status" value="2"/>
</dbReference>
<dbReference type="InterPro" id="IPR027417">
    <property type="entry name" value="P-loop_NTPase"/>
</dbReference>
<dbReference type="SUPFAM" id="SSF48452">
    <property type="entry name" value="TPR-like"/>
    <property type="match status" value="1"/>
</dbReference>
<feature type="domain" description="Nephrocystin 3-like N-terminal" evidence="3">
    <location>
        <begin position="335"/>
        <end position="511"/>
    </location>
</feature>
<sequence>MLGLLKTPSGQGQGDSLPKLSKQGPEPLVQPLARETETSPISENPSRVDDLAASRLLSPVLSPSPSFGSIRINKRTSSHVSHAKQFNGHTATISHVKEQYASVRQRCLRDLGAGVGFRAFDTSYTGLLEWIRNERITRLPHKGGSWDRVLIAAQYFAVQVNRLRETIESFTPECGAASNLVFGQCLLLLELGHENAEALETAFNLFYQFGLELAPLLKAEGKLLLVPSIMENIGRAFSELLGIVAGVAIAFYSAVHGARQSTRIDIYVAFSSPIESFRSRVEHCAHEMWTSKLHAEGYNEGLFELLRKWLAPQDSTLAFLASNRINLTARPEEYTCTWFQSHLNQFFKGDEKVLVVEGKSGSGKTTLANWTVNRLQRPIFNREVATLSFFYDSNIASQTTCLGMLKTFLYQLLSLRIGDVDLFEVLVEAYEDAKSLKTAQDQEEKLWAAFREALKFSGHAPDILSLDGSDDKDEVIAIVVDGLDEMTGLKPAAKQVSTKLSELASEDVRVIQFSQPLELGIGEKIDLSLDNISDDIQTIISQGLAHHSHFTDRDYVEQEYILERLIEICDGSMLVAYLCVQYLALQDTHDKFSKAVDLLSKSTVTVAEHVQRLLGIVKLDSHSKAVLSFLTVAQRPLSLKEIELLLRANPKGTGFEEPISLGPILRSIAPFTVSAEGLIAIRHNAIERALLSIPDTSNVSLHLKERHKDFLIRLFANAKQHLRDSDNELCLELLDHTEVERRIASHRLVEYTVRYWTIHFKLSSSLYKVQGDLQLPKEFAAVFPTSITFALLEASCWKAQSFPHEAIELLTIAFRVRKALFGPEHSSVLQSAIICAIFHETVLFHPTEAVKWYARVVKIGKVVLGVQSELVITCCQTLLRISQSLVTKTRTEIMTFREEVLITLVSSYTHRYGPSSKEVLEVYEALAELYVFISEEKKAVDIQAKIREIDIAIHGGHLEEHESVDRHLDVILQKHKHGKEIDGFDSLLFGFEVELEESWTIVQVESMLRFALELIRLERFVEAEEIYLDLWLKLTEHCHTVQICEWHEKKIEVMLKYSSFLYNHKRVEEASAILICCWNEYSVHQVSMFESIIVLLKEVAVSMKLVGLVSLSLTAFQKCWSWFKSSHKESSTVFKEIEEHIAVTSKEIVKKSSTTTISSSSETVIREVFESSFSSEETEITTTTVELSESLTSIYVEQERWSEAIAVIKTTLKKSWANFFAESIEAISMTSKFYSESIDLVLKLAHCYISQRRYEKAEYIYLRLYRVHRKSCRLDDAAVIKYSDLYLEFLEKHEMFGLVISFYQELLVEYRSFYGHSHSKTIAILYALGDICRRHYLTHGYWIEYYMEIVTTLNKGALVCHEDAFRALVIVAEHYYETLRYSESLIHFRSIIATFCKFGTKFSYFEDITRVQVIFEKYYKAIEETKIEIHEHVKILKEIREACFKYYGESSSISTSVTIVLAEVCCKSEKYEFEAASYYEHILKHSKTVSTTVVKRSQSTLKSLYVKQITSSSSSATVTKETIEKATSMTYERYVEVRKTHACSHETTLTHLKELVMLYHKQQKLELAIKELRSLVIDCFTKVTSSKELIAVAKTIADMYTSCGYSSHGLTLVRELKLQVIYKSVTKGCDFDVTKVGRSSCFAFIAALEYHLRADFSLTIASFMAELLAEHAFYERFVSCIRTKSKNEVVILHASRLRQILFRTRRSEDFEIIERQALEYFSSTEVAVLKKTSKASVAAFVKVLLSHFSGRVQPKNFVGSAGHAAIAELKLLLESHKYPAALDLARCTFHFLVEHQGLDDPTEITLGFQLCLMMAGRGEYKYSDKAGPDAATRKAMLEFSETILAAVLDICKKHNLDLERCPLAEINELVALLGDLGAHHQGHKSRLQLQWLLVKLWDSRERQTAWAPEVMLKLGQRLVQARFANGEHGAAIKLAEDLVYNVRRVHGPRHQHTLEMYALLASLYTSAGQHYHAQAAAVAATPAAGGSSSTEAKKRAGDLARNYFRKAVSVNEDVLKLLVDVNADDSDDEGDDQYSVVSGSNRGSVRGLGSRSSSSRYVDPRFAAAAGTATNGHGHGHGHGHGGAKKRAGSGGKEVEAFVMGKDGGRGTAGGPPQAQASTVSLAAAARRHLRLLKLAVQRLGGWGRPTAAAARQVHGLTAQVWKELGPELKMAEEEVLSSKWKIEGFGGGRAEAGFEEDGFRVPGSWALY</sequence>
<gene>
    <name evidence="4" type="ORF">SLS62_008491</name>
</gene>
<dbReference type="Gene3D" id="3.40.50.300">
    <property type="entry name" value="P-loop containing nucleotide triphosphate hydrolases"/>
    <property type="match status" value="1"/>
</dbReference>
<keyword evidence="1" id="KW-0677">Repeat</keyword>
<dbReference type="PANTHER" id="PTHR10039">
    <property type="entry name" value="AMELOGENIN"/>
    <property type="match status" value="1"/>
</dbReference>
<dbReference type="EMBL" id="JAKJXP020000079">
    <property type="protein sequence ID" value="KAK7749096.1"/>
    <property type="molecule type" value="Genomic_DNA"/>
</dbReference>
<organism evidence="4 5">
    <name type="scientific">Diatrype stigma</name>
    <dbReference type="NCBI Taxonomy" id="117547"/>
    <lineage>
        <taxon>Eukaryota</taxon>
        <taxon>Fungi</taxon>
        <taxon>Dikarya</taxon>
        <taxon>Ascomycota</taxon>
        <taxon>Pezizomycotina</taxon>
        <taxon>Sordariomycetes</taxon>
        <taxon>Xylariomycetidae</taxon>
        <taxon>Xylariales</taxon>
        <taxon>Diatrypaceae</taxon>
        <taxon>Diatrype</taxon>
    </lineage>
</organism>
<evidence type="ECO:0000313" key="4">
    <source>
        <dbReference type="EMBL" id="KAK7749096.1"/>
    </source>
</evidence>
<dbReference type="InterPro" id="IPR011990">
    <property type="entry name" value="TPR-like_helical_dom_sf"/>
</dbReference>
<dbReference type="SUPFAM" id="SSF52540">
    <property type="entry name" value="P-loop containing nucleoside triphosphate hydrolases"/>
    <property type="match status" value="1"/>
</dbReference>
<feature type="region of interest" description="Disordered" evidence="2">
    <location>
        <begin position="1"/>
        <end position="29"/>
    </location>
</feature>
<dbReference type="Proteomes" id="UP001320420">
    <property type="component" value="Unassembled WGS sequence"/>
</dbReference>
<feature type="compositionally biased region" description="Low complexity" evidence="2">
    <location>
        <begin position="2035"/>
        <end position="2072"/>
    </location>
</feature>
<evidence type="ECO:0000256" key="1">
    <source>
        <dbReference type="ARBA" id="ARBA00022737"/>
    </source>
</evidence>
<dbReference type="InterPro" id="IPR056884">
    <property type="entry name" value="NPHP3-like_N"/>
</dbReference>
<proteinExistence type="predicted"/>